<reference evidence="1" key="1">
    <citation type="submission" date="2023-02" db="EMBL/GenBank/DDBJ databases">
        <title>Description of Herbaspirillum huttiense subsp. nephrolepsisexaltata and Herbaspirillum huttiense subsp. lycopersicon.</title>
        <authorList>
            <person name="Poudel M."/>
            <person name="Sharma A."/>
            <person name="Goss E."/>
            <person name="Tapia J.H."/>
            <person name="Harmon C.M."/>
            <person name="Jones J.B."/>
        </authorList>
    </citation>
    <scope>NUCLEOTIDE SEQUENCE</scope>
    <source>
        <strain evidence="1">NC40101</strain>
    </source>
</reference>
<evidence type="ECO:0000313" key="1">
    <source>
        <dbReference type="EMBL" id="MDT0337752.1"/>
    </source>
</evidence>
<organism evidence="1">
    <name type="scientific">Herbaspirillum huttiense subsp. nephrolepidis</name>
    <dbReference type="NCBI Taxonomy" id="3075126"/>
    <lineage>
        <taxon>Bacteria</taxon>
        <taxon>Pseudomonadati</taxon>
        <taxon>Pseudomonadota</taxon>
        <taxon>Betaproteobacteria</taxon>
        <taxon>Burkholderiales</taxon>
        <taxon>Oxalobacteraceae</taxon>
        <taxon>Herbaspirillum</taxon>
    </lineage>
</organism>
<proteinExistence type="predicted"/>
<comment type="caution">
    <text evidence="1">The sequence shown here is derived from an EMBL/GenBank/DDBJ whole genome shotgun (WGS) entry which is preliminary data.</text>
</comment>
<dbReference type="AlphaFoldDB" id="A0AAE4G9H8"/>
<protein>
    <submittedName>
        <fullName evidence="1">Uncharacterized protein</fullName>
    </submittedName>
</protein>
<dbReference type="EMBL" id="JAVRAA010000005">
    <property type="protein sequence ID" value="MDT0337752.1"/>
    <property type="molecule type" value="Genomic_DNA"/>
</dbReference>
<sequence length="58" mass="6354">MATSWVIREKATEKVLFETFDAHKVSALNTAKYEAVPILDYLGSLNRSINADTGAAPQ</sequence>
<accession>A0AAE4G9H8</accession>
<dbReference type="RefSeq" id="WP_310839142.1">
    <property type="nucleotide sequence ID" value="NZ_JAVLSM010000029.1"/>
</dbReference>
<name>A0AAE4G9H8_9BURK</name>
<gene>
    <name evidence="1" type="ORF">RJN63_12985</name>
</gene>